<evidence type="ECO:0000313" key="2">
    <source>
        <dbReference type="Proteomes" id="UP000391919"/>
    </source>
</evidence>
<dbReference type="AlphaFoldDB" id="A0A5J4JI62"/>
<comment type="caution">
    <text evidence="1">The sequence shown here is derived from an EMBL/GenBank/DDBJ whole genome shotgun (WGS) entry which is preliminary data.</text>
</comment>
<accession>A0A5J4JI62</accession>
<keyword evidence="2" id="KW-1185">Reference proteome</keyword>
<dbReference type="RefSeq" id="WP_151681475.1">
    <property type="nucleotide sequence ID" value="NZ_BKZQ01000032.1"/>
</dbReference>
<reference evidence="1 2" key="1">
    <citation type="submission" date="2019-09" db="EMBL/GenBank/DDBJ databases">
        <title>Draft genome sequence of Bacillus sp. JC-7.</title>
        <authorList>
            <person name="Tanaka N."/>
            <person name="Shiwa Y."/>
            <person name="Fujita N."/>
            <person name="Tanasupawat S."/>
        </authorList>
    </citation>
    <scope>NUCLEOTIDE SEQUENCE [LARGE SCALE GENOMIC DNA]</scope>
    <source>
        <strain evidence="1 2">JC-7</strain>
    </source>
</reference>
<evidence type="ECO:0000313" key="1">
    <source>
        <dbReference type="EMBL" id="GER70969.1"/>
    </source>
</evidence>
<gene>
    <name evidence="1" type="ORF">BpJC7_22720</name>
</gene>
<name>A0A5J4JI62_9BACI</name>
<protein>
    <submittedName>
        <fullName evidence="1">Uncharacterized protein</fullName>
    </submittedName>
</protein>
<dbReference type="Proteomes" id="UP000391919">
    <property type="component" value="Unassembled WGS sequence"/>
</dbReference>
<organism evidence="1 2">
    <name type="scientific">Weizmannia acidilactici</name>
    <dbReference type="NCBI Taxonomy" id="2607726"/>
    <lineage>
        <taxon>Bacteria</taxon>
        <taxon>Bacillati</taxon>
        <taxon>Bacillota</taxon>
        <taxon>Bacilli</taxon>
        <taxon>Bacillales</taxon>
        <taxon>Bacillaceae</taxon>
        <taxon>Heyndrickxia</taxon>
    </lineage>
</organism>
<sequence length="81" mass="9110">MKWTKWKSIFGKVNLKNGMQEAQNGIDGMEKLLFGTIPVDNGMETSKDGMQKALNGADKTIRSAKTKRNCSKWQNCRLSTN</sequence>
<proteinExistence type="predicted"/>
<dbReference type="EMBL" id="BKZQ01000032">
    <property type="protein sequence ID" value="GER70969.1"/>
    <property type="molecule type" value="Genomic_DNA"/>
</dbReference>